<name>A0A1W2C2Q7_9BURK</name>
<dbReference type="AlphaFoldDB" id="A0A1W2C2Q7"/>
<keyword evidence="2" id="KW-1185">Reference proteome</keyword>
<accession>A0A1W2C2Q7</accession>
<sequence>MRDLSVVVPRESLWLAAEATRLENFQSNNPLTSEVVRDSKHTQHAYLSPLLLIGIILNNMYNENDSYLIKD</sequence>
<gene>
    <name evidence="1" type="ORF">SAMN06296008_11837</name>
</gene>
<dbReference type="Proteomes" id="UP000192708">
    <property type="component" value="Unassembled WGS sequence"/>
</dbReference>
<reference evidence="1 2" key="1">
    <citation type="submission" date="2017-04" db="EMBL/GenBank/DDBJ databases">
        <authorList>
            <person name="Afonso C.L."/>
            <person name="Miller P.J."/>
            <person name="Scott M.A."/>
            <person name="Spackman E."/>
            <person name="Goraichik I."/>
            <person name="Dimitrov K.M."/>
            <person name="Suarez D.L."/>
            <person name="Swayne D.E."/>
        </authorList>
    </citation>
    <scope>NUCLEOTIDE SEQUENCE [LARGE SCALE GENOMIC DNA]</scope>
    <source>
        <strain evidence="1 2">VK13</strain>
    </source>
</reference>
<protein>
    <submittedName>
        <fullName evidence="1">Uncharacterized protein</fullName>
    </submittedName>
</protein>
<organism evidence="1 2">
    <name type="scientific">Polynucleobacter kasalickyi</name>
    <dbReference type="NCBI Taxonomy" id="1938817"/>
    <lineage>
        <taxon>Bacteria</taxon>
        <taxon>Pseudomonadati</taxon>
        <taxon>Pseudomonadota</taxon>
        <taxon>Betaproteobacteria</taxon>
        <taxon>Burkholderiales</taxon>
        <taxon>Burkholderiaceae</taxon>
        <taxon>Polynucleobacter</taxon>
    </lineage>
</organism>
<evidence type="ECO:0000313" key="1">
    <source>
        <dbReference type="EMBL" id="SMC79515.1"/>
    </source>
</evidence>
<proteinExistence type="predicted"/>
<dbReference type="EMBL" id="FWXJ01000018">
    <property type="protein sequence ID" value="SMC79515.1"/>
    <property type="molecule type" value="Genomic_DNA"/>
</dbReference>
<dbReference type="STRING" id="1938817.SAMN06296008_11837"/>
<evidence type="ECO:0000313" key="2">
    <source>
        <dbReference type="Proteomes" id="UP000192708"/>
    </source>
</evidence>